<gene>
    <name evidence="2" type="ORF">GCM10011390_02570</name>
</gene>
<dbReference type="AlphaFoldDB" id="A0A916ZC34"/>
<feature type="region of interest" description="Disordered" evidence="1">
    <location>
        <begin position="40"/>
        <end position="59"/>
    </location>
</feature>
<reference evidence="2" key="1">
    <citation type="journal article" date="2014" name="Int. J. Syst. Evol. Microbiol.">
        <title>Complete genome sequence of Corynebacterium casei LMG S-19264T (=DSM 44701T), isolated from a smear-ripened cheese.</title>
        <authorList>
            <consortium name="US DOE Joint Genome Institute (JGI-PGF)"/>
            <person name="Walter F."/>
            <person name="Albersmeier A."/>
            <person name="Kalinowski J."/>
            <person name="Ruckert C."/>
        </authorList>
    </citation>
    <scope>NUCLEOTIDE SEQUENCE</scope>
    <source>
        <strain evidence="2">CGMCC 1.15367</strain>
    </source>
</reference>
<accession>A0A916ZC34</accession>
<comment type="caution">
    <text evidence="2">The sequence shown here is derived from an EMBL/GenBank/DDBJ whole genome shotgun (WGS) entry which is preliminary data.</text>
</comment>
<name>A0A916ZC34_9HYPH</name>
<proteinExistence type="predicted"/>
<protein>
    <submittedName>
        <fullName evidence="2">Uncharacterized protein</fullName>
    </submittedName>
</protein>
<dbReference type="Proteomes" id="UP000644699">
    <property type="component" value="Unassembled WGS sequence"/>
</dbReference>
<organism evidence="2 3">
    <name type="scientific">Aureimonas endophytica</name>
    <dbReference type="NCBI Taxonomy" id="2027858"/>
    <lineage>
        <taxon>Bacteria</taxon>
        <taxon>Pseudomonadati</taxon>
        <taxon>Pseudomonadota</taxon>
        <taxon>Alphaproteobacteria</taxon>
        <taxon>Hyphomicrobiales</taxon>
        <taxon>Aurantimonadaceae</taxon>
        <taxon>Aureimonas</taxon>
    </lineage>
</organism>
<sequence>MDRPKSDFDRWVDAMVRIRRLEDDVCVPGLRRCPRCGAEQRFEATGPDGPVPVETGESVDCPNCTTPMWRVSERSERERLEALLAERPSKGRVRRLLVSAFATGLRAAGGRPEDVMLTKRMVAQWADEPPKADAAGGGA</sequence>
<keyword evidence="3" id="KW-1185">Reference proteome</keyword>
<evidence type="ECO:0000313" key="3">
    <source>
        <dbReference type="Proteomes" id="UP000644699"/>
    </source>
</evidence>
<dbReference type="EMBL" id="BMIQ01000001">
    <property type="protein sequence ID" value="GGD87345.1"/>
    <property type="molecule type" value="Genomic_DNA"/>
</dbReference>
<dbReference type="RefSeq" id="WP_188906425.1">
    <property type="nucleotide sequence ID" value="NZ_BMIQ01000001.1"/>
</dbReference>
<reference evidence="2" key="2">
    <citation type="submission" date="2020-09" db="EMBL/GenBank/DDBJ databases">
        <authorList>
            <person name="Sun Q."/>
            <person name="Zhou Y."/>
        </authorList>
    </citation>
    <scope>NUCLEOTIDE SEQUENCE</scope>
    <source>
        <strain evidence="2">CGMCC 1.15367</strain>
    </source>
</reference>
<evidence type="ECO:0000256" key="1">
    <source>
        <dbReference type="SAM" id="MobiDB-lite"/>
    </source>
</evidence>
<evidence type="ECO:0000313" key="2">
    <source>
        <dbReference type="EMBL" id="GGD87345.1"/>
    </source>
</evidence>